<dbReference type="GeneTree" id="ENSGT00940000157239"/>
<dbReference type="GO" id="GO:0005768">
    <property type="term" value="C:endosome"/>
    <property type="evidence" value="ECO:0007669"/>
    <property type="project" value="TreeGrafter"/>
</dbReference>
<dbReference type="GeneID" id="100690137"/>
<sequence length="545" mass="57864">MPSTIRRQMKNMVNNYSEAEKKVREATSNDPWGPSSSLMSDIADLTYNVVAFSEIMNMIWKRLNDHGKNWRHVYKALTLLDYLIKTGSERVALQCKENIFAIQTLKDFQYIDRDGKDQGINVREKSKQLVVLLKDEDRLKGERSQALKTKERMAQVSTGSSHMGFGRGSSQPNLSTSYSEEYGRSEGSPASYHGSTSPNAGSELEQARPQTSGEEELQLQLALAMSREAAEQEERIRRGDDLRLQMALEESKKEGPGSAKVAKKKKEPQSSLMDLMDVPEPRASADPWGAGAGAGAAAASADPWQPYGSAPKPATSVDPWGSSTVPPIKSSDPWAPNSIPASDPWGSAAARPKPSNTGDMGIASSVPSQVSLASSSSLDIFDPLPTSASTSIITNPTRKTPESFLGPNAALVNLDSLVTKPAQPAPVVNPFLASTGGSAPTPANPFQVSQPAPPTLNQMRVSPMPSGFGNMAEPAGLSSMPPQPVPIVPLAGMAPMGHSMPGVGAVGGVGMSTGIPSSMSIPQPLMSMPPQAGTQNTGTTNPFLL</sequence>
<feature type="region of interest" description="Disordered" evidence="7">
    <location>
        <begin position="141"/>
        <end position="218"/>
    </location>
</feature>
<dbReference type="FunFam" id="1.25.40.90:FF:000002">
    <property type="entry name" value="epsin-2 isoform X1"/>
    <property type="match status" value="1"/>
</dbReference>
<reference evidence="10" key="1">
    <citation type="submission" date="2012-01" db="EMBL/GenBank/DDBJ databases">
        <title>The Genome Sequence of Oreochromis niloticus (Nile Tilapia).</title>
        <authorList>
            <consortium name="Broad Institute Genome Assembly Team"/>
            <consortium name="Broad Institute Sequencing Platform"/>
            <person name="Di Palma F."/>
            <person name="Johnson J."/>
            <person name="Lander E.S."/>
            <person name="Lindblad-Toh K."/>
        </authorList>
    </citation>
    <scope>NUCLEOTIDE SEQUENCE [LARGE SCALE GENOMIC DNA]</scope>
</reference>
<feature type="compositionally biased region" description="Low complexity" evidence="7">
    <location>
        <begin position="175"/>
        <end position="188"/>
    </location>
</feature>
<dbReference type="GO" id="GO:0006897">
    <property type="term" value="P:endocytosis"/>
    <property type="evidence" value="ECO:0007669"/>
    <property type="project" value="TreeGrafter"/>
</dbReference>
<evidence type="ECO:0000259" key="8">
    <source>
        <dbReference type="PROSITE" id="PS50942"/>
    </source>
</evidence>
<dbReference type="Gene3D" id="1.25.40.90">
    <property type="match status" value="1"/>
</dbReference>
<feature type="region of interest" description="Disordered" evidence="7">
    <location>
        <begin position="249"/>
        <end position="357"/>
    </location>
</feature>
<dbReference type="PANTHER" id="PTHR12276">
    <property type="entry name" value="EPSIN/ENT-RELATED"/>
    <property type="match status" value="1"/>
</dbReference>
<dbReference type="SMART" id="SM00273">
    <property type="entry name" value="ENTH"/>
    <property type="match status" value="1"/>
</dbReference>
<dbReference type="InterPro" id="IPR008942">
    <property type="entry name" value="ENTH_VHS"/>
</dbReference>
<dbReference type="Proteomes" id="UP000005207">
    <property type="component" value="Linkage group LG4"/>
</dbReference>
<reference evidence="9" key="2">
    <citation type="submission" date="2025-08" db="UniProtKB">
        <authorList>
            <consortium name="Ensembl"/>
        </authorList>
    </citation>
    <scope>IDENTIFICATION</scope>
</reference>
<dbReference type="OrthoDB" id="4033880at2759"/>
<feature type="compositionally biased region" description="Basic and acidic residues" evidence="7">
    <location>
        <begin position="141"/>
        <end position="153"/>
    </location>
</feature>
<dbReference type="CTD" id="22905"/>
<dbReference type="SMART" id="SM00726">
    <property type="entry name" value="UIM"/>
    <property type="match status" value="2"/>
</dbReference>
<dbReference type="InterPro" id="IPR013809">
    <property type="entry name" value="ENTH"/>
</dbReference>
<dbReference type="GO" id="GO:0005543">
    <property type="term" value="F:phospholipid binding"/>
    <property type="evidence" value="ECO:0007669"/>
    <property type="project" value="TreeGrafter"/>
</dbReference>
<dbReference type="PROSITE" id="PS50330">
    <property type="entry name" value="UIM"/>
    <property type="match status" value="2"/>
</dbReference>
<dbReference type="GO" id="GO:0030276">
    <property type="term" value="F:clathrin binding"/>
    <property type="evidence" value="ECO:0007669"/>
    <property type="project" value="TreeGrafter"/>
</dbReference>
<evidence type="ECO:0000256" key="3">
    <source>
        <dbReference type="ARBA" id="ARBA00022490"/>
    </source>
</evidence>
<keyword evidence="3" id="KW-0963">Cytoplasm</keyword>
<gene>
    <name evidence="9" type="primary">EPN2</name>
    <name evidence="9" type="synonym">epn2</name>
</gene>
<dbReference type="GO" id="GO:0030125">
    <property type="term" value="C:clathrin vesicle coat"/>
    <property type="evidence" value="ECO:0007669"/>
    <property type="project" value="TreeGrafter"/>
</dbReference>
<dbReference type="GO" id="GO:0005886">
    <property type="term" value="C:plasma membrane"/>
    <property type="evidence" value="ECO:0007669"/>
    <property type="project" value="TreeGrafter"/>
</dbReference>
<comment type="subcellular location">
    <subcellularLocation>
        <location evidence="1">Cytoplasm</location>
    </subcellularLocation>
</comment>
<protein>
    <submittedName>
        <fullName evidence="9">Epsin 2</fullName>
    </submittedName>
</protein>
<evidence type="ECO:0000313" key="9">
    <source>
        <dbReference type="Ensembl" id="ENSONIP00000019836.2"/>
    </source>
</evidence>
<organism evidence="9 10">
    <name type="scientific">Oreochromis niloticus</name>
    <name type="common">Nile tilapia</name>
    <name type="synonym">Tilapia nilotica</name>
    <dbReference type="NCBI Taxonomy" id="8128"/>
    <lineage>
        <taxon>Eukaryota</taxon>
        <taxon>Metazoa</taxon>
        <taxon>Chordata</taxon>
        <taxon>Craniata</taxon>
        <taxon>Vertebrata</taxon>
        <taxon>Euteleostomi</taxon>
        <taxon>Actinopterygii</taxon>
        <taxon>Neopterygii</taxon>
        <taxon>Teleostei</taxon>
        <taxon>Neoteleostei</taxon>
        <taxon>Acanthomorphata</taxon>
        <taxon>Ovalentaria</taxon>
        <taxon>Cichlomorphae</taxon>
        <taxon>Cichliformes</taxon>
        <taxon>Cichlidae</taxon>
        <taxon>African cichlids</taxon>
        <taxon>Pseudocrenilabrinae</taxon>
        <taxon>Oreochromini</taxon>
        <taxon>Oreochromis</taxon>
    </lineage>
</organism>
<evidence type="ECO:0000313" key="10">
    <source>
        <dbReference type="Proteomes" id="UP000005207"/>
    </source>
</evidence>
<evidence type="ECO:0000256" key="5">
    <source>
        <dbReference type="ARBA" id="ARBA00022737"/>
    </source>
</evidence>
<keyword evidence="5" id="KW-0677">Repeat</keyword>
<feature type="compositionally biased region" description="Low complexity" evidence="7">
    <location>
        <begin position="284"/>
        <end position="304"/>
    </location>
</feature>
<evidence type="ECO:0000256" key="7">
    <source>
        <dbReference type="SAM" id="MobiDB-lite"/>
    </source>
</evidence>
<keyword evidence="10" id="KW-1185">Reference proteome</keyword>
<dbReference type="SUPFAM" id="SSF48464">
    <property type="entry name" value="ENTH/VHS domain"/>
    <property type="match status" value="1"/>
</dbReference>
<keyword evidence="6" id="KW-0446">Lipid-binding</keyword>
<accession>I3KFE1</accession>
<evidence type="ECO:0000256" key="2">
    <source>
        <dbReference type="ARBA" id="ARBA00010130"/>
    </source>
</evidence>
<dbReference type="PANTHER" id="PTHR12276:SF50">
    <property type="entry name" value="EPSIN-2"/>
    <property type="match status" value="1"/>
</dbReference>
<evidence type="ECO:0000256" key="1">
    <source>
        <dbReference type="ARBA" id="ARBA00004496"/>
    </source>
</evidence>
<keyword evidence="4" id="KW-0597">Phosphoprotein</keyword>
<evidence type="ECO:0000256" key="6">
    <source>
        <dbReference type="ARBA" id="ARBA00023121"/>
    </source>
</evidence>
<name>I3KFE1_ORENI</name>
<comment type="similarity">
    <text evidence="2">Belongs to the epsin family.</text>
</comment>
<dbReference type="Pfam" id="PF01417">
    <property type="entry name" value="ENTH"/>
    <property type="match status" value="1"/>
</dbReference>
<feature type="domain" description="ENTH" evidence="8">
    <location>
        <begin position="11"/>
        <end position="143"/>
    </location>
</feature>
<reference evidence="9" key="3">
    <citation type="submission" date="2025-09" db="UniProtKB">
        <authorList>
            <consortium name="Ensembl"/>
        </authorList>
    </citation>
    <scope>IDENTIFICATION</scope>
</reference>
<proteinExistence type="inferred from homology"/>
<dbReference type="RefSeq" id="XP_013132859.1">
    <property type="nucleotide sequence ID" value="XM_013277405.3"/>
</dbReference>
<dbReference type="InterPro" id="IPR003903">
    <property type="entry name" value="UIM_dom"/>
</dbReference>
<dbReference type="HOGENOM" id="CLU_012678_4_2_1"/>
<dbReference type="PROSITE" id="PS50942">
    <property type="entry name" value="ENTH"/>
    <property type="match status" value="1"/>
</dbReference>
<dbReference type="AlphaFoldDB" id="I3KFE1"/>
<dbReference type="Ensembl" id="ENSONIT00000019853.2">
    <property type="protein sequence ID" value="ENSONIP00000019836.2"/>
    <property type="gene ID" value="ENSONIG00000015758.2"/>
</dbReference>
<dbReference type="CDD" id="cd16990">
    <property type="entry name" value="ENTH_Epsin"/>
    <property type="match status" value="1"/>
</dbReference>
<evidence type="ECO:0000256" key="4">
    <source>
        <dbReference type="ARBA" id="ARBA00022553"/>
    </source>
</evidence>